<feature type="region of interest" description="Disordered" evidence="4">
    <location>
        <begin position="217"/>
        <end position="250"/>
    </location>
</feature>
<dbReference type="PROSITE" id="PS51755">
    <property type="entry name" value="OMPR_PHOB"/>
    <property type="match status" value="1"/>
</dbReference>
<keyword evidence="2" id="KW-0597">Phosphoprotein</keyword>
<comment type="caution">
    <text evidence="7">The sequence shown here is derived from an EMBL/GenBank/DDBJ whole genome shotgun (WGS) entry which is preliminary data.</text>
</comment>
<name>A0ABQ1IGW1_9PROT</name>
<evidence type="ECO:0000313" key="7">
    <source>
        <dbReference type="EMBL" id="GGB40897.1"/>
    </source>
</evidence>
<dbReference type="SMART" id="SM00448">
    <property type="entry name" value="REC"/>
    <property type="match status" value="1"/>
</dbReference>
<dbReference type="CDD" id="cd19935">
    <property type="entry name" value="REC_OmpR_CusR-like"/>
    <property type="match status" value="1"/>
</dbReference>
<evidence type="ECO:0000313" key="8">
    <source>
        <dbReference type="Proteomes" id="UP000603352"/>
    </source>
</evidence>
<sequence>MKILIIEDDDRTAAQVARALTEAGHVVDRAGDGRDGLFLATGGGHDVIVLDRMLPGLDGLAVLGALRGAGQSVPVLILSALAHVDERVRGLKAGGDDYLSKPFAAVELVARVEALGRRPAQAQARDRLVIADLDIDLRTRRVTRAGRAIDLRPQEYRLLEFLMRHDGQVVTRAMLYEGVWDFHFEPQTNVVEVHVSRLRQKIDRGFGRPLIRTHRGGGYSIGLTDDGPDDGVSDDGNPDGGDAAAGGDRD</sequence>
<proteinExistence type="predicted"/>
<dbReference type="InterPro" id="IPR001867">
    <property type="entry name" value="OmpR/PhoB-type_DNA-bd"/>
</dbReference>
<dbReference type="SMART" id="SM00862">
    <property type="entry name" value="Trans_reg_C"/>
    <property type="match status" value="1"/>
</dbReference>
<feature type="domain" description="Response regulatory" evidence="5">
    <location>
        <begin position="2"/>
        <end position="116"/>
    </location>
</feature>
<dbReference type="Pfam" id="PF00486">
    <property type="entry name" value="Trans_reg_C"/>
    <property type="match status" value="1"/>
</dbReference>
<evidence type="ECO:0000256" key="2">
    <source>
        <dbReference type="PROSITE-ProRule" id="PRU00169"/>
    </source>
</evidence>
<evidence type="ECO:0000256" key="3">
    <source>
        <dbReference type="PROSITE-ProRule" id="PRU01091"/>
    </source>
</evidence>
<dbReference type="PROSITE" id="PS50110">
    <property type="entry name" value="RESPONSE_REGULATORY"/>
    <property type="match status" value="1"/>
</dbReference>
<evidence type="ECO:0000256" key="1">
    <source>
        <dbReference type="ARBA" id="ARBA00023125"/>
    </source>
</evidence>
<dbReference type="InterPro" id="IPR036388">
    <property type="entry name" value="WH-like_DNA-bd_sf"/>
</dbReference>
<organism evidence="7 8">
    <name type="scientific">Tistrella bauzanensis</name>
    <dbReference type="NCBI Taxonomy" id="657419"/>
    <lineage>
        <taxon>Bacteria</taxon>
        <taxon>Pseudomonadati</taxon>
        <taxon>Pseudomonadota</taxon>
        <taxon>Alphaproteobacteria</taxon>
        <taxon>Geminicoccales</taxon>
        <taxon>Geminicoccaceae</taxon>
        <taxon>Tistrella</taxon>
    </lineage>
</organism>
<keyword evidence="1 3" id="KW-0238">DNA-binding</keyword>
<keyword evidence="8" id="KW-1185">Reference proteome</keyword>
<dbReference type="CDD" id="cd00383">
    <property type="entry name" value="trans_reg_C"/>
    <property type="match status" value="1"/>
</dbReference>
<accession>A0ABQ1IGW1</accession>
<evidence type="ECO:0000256" key="4">
    <source>
        <dbReference type="SAM" id="MobiDB-lite"/>
    </source>
</evidence>
<protein>
    <submittedName>
        <fullName evidence="7">DNA-binding response regulator</fullName>
    </submittedName>
</protein>
<dbReference type="Gene3D" id="1.10.10.10">
    <property type="entry name" value="Winged helix-like DNA-binding domain superfamily/Winged helix DNA-binding domain"/>
    <property type="match status" value="1"/>
</dbReference>
<dbReference type="PANTHER" id="PTHR48111">
    <property type="entry name" value="REGULATOR OF RPOS"/>
    <property type="match status" value="1"/>
</dbReference>
<dbReference type="Gene3D" id="6.10.250.690">
    <property type="match status" value="1"/>
</dbReference>
<dbReference type="InterPro" id="IPR011006">
    <property type="entry name" value="CheY-like_superfamily"/>
</dbReference>
<dbReference type="Pfam" id="PF00072">
    <property type="entry name" value="Response_reg"/>
    <property type="match status" value="1"/>
</dbReference>
<evidence type="ECO:0000259" key="6">
    <source>
        <dbReference type="PROSITE" id="PS51755"/>
    </source>
</evidence>
<dbReference type="RefSeq" id="WP_229708027.1">
    <property type="nucleotide sequence ID" value="NZ_BMDZ01000024.1"/>
</dbReference>
<evidence type="ECO:0000259" key="5">
    <source>
        <dbReference type="PROSITE" id="PS50110"/>
    </source>
</evidence>
<dbReference type="GO" id="GO:0003677">
    <property type="term" value="F:DNA binding"/>
    <property type="evidence" value="ECO:0007669"/>
    <property type="project" value="UniProtKB-KW"/>
</dbReference>
<dbReference type="InterPro" id="IPR039420">
    <property type="entry name" value="WalR-like"/>
</dbReference>
<feature type="compositionally biased region" description="Acidic residues" evidence="4">
    <location>
        <begin position="226"/>
        <end position="237"/>
    </location>
</feature>
<feature type="modified residue" description="4-aspartylphosphate" evidence="2">
    <location>
        <position position="51"/>
    </location>
</feature>
<dbReference type="SUPFAM" id="SSF52172">
    <property type="entry name" value="CheY-like"/>
    <property type="match status" value="1"/>
</dbReference>
<dbReference type="EMBL" id="BMDZ01000024">
    <property type="protein sequence ID" value="GGB40897.1"/>
    <property type="molecule type" value="Genomic_DNA"/>
</dbReference>
<reference evidence="8" key="1">
    <citation type="journal article" date="2019" name="Int. J. Syst. Evol. Microbiol.">
        <title>The Global Catalogue of Microorganisms (GCM) 10K type strain sequencing project: providing services to taxonomists for standard genome sequencing and annotation.</title>
        <authorList>
            <consortium name="The Broad Institute Genomics Platform"/>
            <consortium name="The Broad Institute Genome Sequencing Center for Infectious Disease"/>
            <person name="Wu L."/>
            <person name="Ma J."/>
        </authorList>
    </citation>
    <scope>NUCLEOTIDE SEQUENCE [LARGE SCALE GENOMIC DNA]</scope>
    <source>
        <strain evidence="8">CGMCC 1.10188</strain>
    </source>
</reference>
<feature type="DNA-binding region" description="OmpR/PhoB-type" evidence="3">
    <location>
        <begin position="125"/>
        <end position="223"/>
    </location>
</feature>
<dbReference type="Proteomes" id="UP000603352">
    <property type="component" value="Unassembled WGS sequence"/>
</dbReference>
<feature type="domain" description="OmpR/PhoB-type" evidence="6">
    <location>
        <begin position="125"/>
        <end position="223"/>
    </location>
</feature>
<gene>
    <name evidence="7" type="ORF">GCM10011505_22940</name>
</gene>
<dbReference type="InterPro" id="IPR001789">
    <property type="entry name" value="Sig_transdc_resp-reg_receiver"/>
</dbReference>
<dbReference type="Gene3D" id="3.40.50.2300">
    <property type="match status" value="1"/>
</dbReference>
<feature type="compositionally biased region" description="Low complexity" evidence="4">
    <location>
        <begin position="240"/>
        <end position="250"/>
    </location>
</feature>
<dbReference type="PANTHER" id="PTHR48111:SF76">
    <property type="entry name" value="TWO-COMPONENT RESPONSE REGULATOR"/>
    <property type="match status" value="1"/>
</dbReference>